<reference evidence="7 8" key="1">
    <citation type="journal article" date="2024" name="IMA Fungus">
        <title>IMA Genome - F19 : A genome assembly and annotation guide to empower mycologists, including annotated draft genome sequences of Ceratocystis pirilliformis, Diaporthe australafricana, Fusarium ophioides, Paecilomyces lecythidis, and Sporothrix stenoceras.</title>
        <authorList>
            <person name="Aylward J."/>
            <person name="Wilson A.M."/>
            <person name="Visagie C.M."/>
            <person name="Spraker J."/>
            <person name="Barnes I."/>
            <person name="Buitendag C."/>
            <person name="Ceriani C."/>
            <person name="Del Mar Angel L."/>
            <person name="du Plessis D."/>
            <person name="Fuchs T."/>
            <person name="Gasser K."/>
            <person name="Kramer D."/>
            <person name="Li W."/>
            <person name="Munsamy K."/>
            <person name="Piso A."/>
            <person name="Price J.L."/>
            <person name="Sonnekus B."/>
            <person name="Thomas C."/>
            <person name="van der Nest A."/>
            <person name="van Dijk A."/>
            <person name="van Heerden A."/>
            <person name="van Vuuren N."/>
            <person name="Yilmaz N."/>
            <person name="Duong T.A."/>
            <person name="van der Merwe N.A."/>
            <person name="Wingfield M.J."/>
            <person name="Wingfield B.D."/>
        </authorList>
    </citation>
    <scope>NUCLEOTIDE SEQUENCE [LARGE SCALE GENOMIC DNA]</scope>
    <source>
        <strain evidence="7 8">CMW 18167</strain>
    </source>
</reference>
<keyword evidence="4" id="KW-0274">FAD</keyword>
<evidence type="ECO:0000256" key="5">
    <source>
        <dbReference type="ARBA" id="ARBA00023002"/>
    </source>
</evidence>
<organism evidence="7 8">
    <name type="scientific">Paecilomyces lecythidis</name>
    <dbReference type="NCBI Taxonomy" id="3004212"/>
    <lineage>
        <taxon>Eukaryota</taxon>
        <taxon>Fungi</taxon>
        <taxon>Dikarya</taxon>
        <taxon>Ascomycota</taxon>
        <taxon>Pezizomycotina</taxon>
        <taxon>Eurotiomycetes</taxon>
        <taxon>Eurotiomycetidae</taxon>
        <taxon>Eurotiales</taxon>
        <taxon>Thermoascaceae</taxon>
        <taxon>Paecilomyces</taxon>
    </lineage>
</organism>
<dbReference type="Proteomes" id="UP001583193">
    <property type="component" value="Unassembled WGS sequence"/>
</dbReference>
<evidence type="ECO:0000256" key="3">
    <source>
        <dbReference type="ARBA" id="ARBA00022630"/>
    </source>
</evidence>
<comment type="caution">
    <text evidence="7">The sequence shown here is derived from an EMBL/GenBank/DDBJ whole genome shotgun (WGS) entry which is preliminary data.</text>
</comment>
<keyword evidence="3" id="KW-0285">Flavoprotein</keyword>
<dbReference type="EMBL" id="JAVDPF010000039">
    <property type="protein sequence ID" value="KAL1868327.1"/>
    <property type="molecule type" value="Genomic_DNA"/>
</dbReference>
<protein>
    <recommendedName>
        <fullName evidence="9">Sterigmatocystin biosynthesis monooxygenase stcW</fullName>
    </recommendedName>
</protein>
<dbReference type="InterPro" id="IPR051209">
    <property type="entry name" value="FAD-bind_Monooxygenase_sf"/>
</dbReference>
<evidence type="ECO:0000313" key="8">
    <source>
        <dbReference type="Proteomes" id="UP001583193"/>
    </source>
</evidence>
<name>A0ABR3WXX1_9EURO</name>
<dbReference type="Pfam" id="PF00743">
    <property type="entry name" value="FMO-like"/>
    <property type="match status" value="1"/>
</dbReference>
<sequence length="555" mass="62966">MKAAPVMSQAIFTSIPSVRIHIGPKQIQTYLKAVVLHYGIDAYIQYNSKVGHAVWYEQRSQWSVSVEGKGVFECDVLVNAGGILNNPKFPNLKNLGNFNGELAHTAAWDETINAKDKRVAIVGAGASAIQTLPEMQSIATHVDIYIRTPSWITGPFGSQLEGELNHTYTEEERTRFRDDIEYSLRTRKNMETSFTGMHRAFFKGSDEQKEWRTKLEKRMRELIHSEDLQQSLIPSFEAGCRRTSPGERYLAVLQKDNVEPIFTPIQEVTPRGIRDSNGVERPVDIIIAATGFDTSFRPRFPIIGRNGIDLRDSWKDEPNSYCGLAVSGFPNYLIFLGPNTPIANGSLIGALEATADYFIRLLRKMITQRVASFDIRSDVQADFNTHTQDFMRHMVWTGSCRSWYKNSTGKITAVWPGSGLHYREFLESDRWEDWEWHYKENRFQYWGQGLSTIETSGDKDKDLSYYIRPHPNLPQEALDRVARSSHTFSDSETEESSEEQMLRRLVSSPGAGADSSQASDISWDDEGAKEIAPRKISGGAQIMPEIDAFRLPYIH</sequence>
<dbReference type="InterPro" id="IPR036188">
    <property type="entry name" value="FAD/NAD-bd_sf"/>
</dbReference>
<comment type="cofactor">
    <cofactor evidence="1">
        <name>FAD</name>
        <dbReference type="ChEBI" id="CHEBI:57692"/>
    </cofactor>
</comment>
<accession>A0ABR3WXX1</accession>
<evidence type="ECO:0000256" key="6">
    <source>
        <dbReference type="SAM" id="MobiDB-lite"/>
    </source>
</evidence>
<dbReference type="Gene3D" id="3.50.50.60">
    <property type="entry name" value="FAD/NAD(P)-binding domain"/>
    <property type="match status" value="2"/>
</dbReference>
<evidence type="ECO:0000256" key="1">
    <source>
        <dbReference type="ARBA" id="ARBA00001974"/>
    </source>
</evidence>
<dbReference type="SUPFAM" id="SSF51905">
    <property type="entry name" value="FAD/NAD(P)-binding domain"/>
    <property type="match status" value="3"/>
</dbReference>
<gene>
    <name evidence="7" type="ORF">Plec18167_008252</name>
</gene>
<proteinExistence type="inferred from homology"/>
<evidence type="ECO:0000256" key="2">
    <source>
        <dbReference type="ARBA" id="ARBA00010139"/>
    </source>
</evidence>
<feature type="region of interest" description="Disordered" evidence="6">
    <location>
        <begin position="480"/>
        <end position="536"/>
    </location>
</feature>
<evidence type="ECO:0000313" key="7">
    <source>
        <dbReference type="EMBL" id="KAL1868327.1"/>
    </source>
</evidence>
<dbReference type="InterPro" id="IPR020946">
    <property type="entry name" value="Flavin_mOase-like"/>
</dbReference>
<dbReference type="PANTHER" id="PTHR42877:SF1">
    <property type="entry name" value="FAD-BINDING MONOOXYGENASE STCW"/>
    <property type="match status" value="1"/>
</dbReference>
<comment type="similarity">
    <text evidence="2">Belongs to the FAD-binding monooxygenase family.</text>
</comment>
<evidence type="ECO:0000256" key="4">
    <source>
        <dbReference type="ARBA" id="ARBA00022827"/>
    </source>
</evidence>
<dbReference type="PANTHER" id="PTHR42877">
    <property type="entry name" value="L-ORNITHINE N(5)-MONOOXYGENASE-RELATED"/>
    <property type="match status" value="1"/>
</dbReference>
<evidence type="ECO:0008006" key="9">
    <source>
        <dbReference type="Google" id="ProtNLM"/>
    </source>
</evidence>
<keyword evidence="5" id="KW-0560">Oxidoreductase</keyword>
<keyword evidence="8" id="KW-1185">Reference proteome</keyword>